<feature type="domain" description="C-type lectin" evidence="2">
    <location>
        <begin position="15"/>
        <end position="118"/>
    </location>
</feature>
<dbReference type="PANTHER" id="PTHR22803">
    <property type="entry name" value="MANNOSE, PHOSPHOLIPASE, LECTIN RECEPTOR RELATED"/>
    <property type="match status" value="1"/>
</dbReference>
<reference evidence="4" key="1">
    <citation type="submission" date="2011-08" db="EMBL/GenBank/DDBJ databases">
        <title>The draft genome of Latimeria chalumnae.</title>
        <authorList>
            <person name="Di Palma F."/>
            <person name="Alfoldi J."/>
            <person name="Johnson J."/>
            <person name="Berlin A."/>
            <person name="Gnerre S."/>
            <person name="Jaffe D."/>
            <person name="MacCallum I."/>
            <person name="Young S."/>
            <person name="Walker B.J."/>
            <person name="Lander E."/>
            <person name="Lindblad-Toh K."/>
        </authorList>
    </citation>
    <scope>NUCLEOTIDE SEQUENCE [LARGE SCALE GENOMIC DNA]</scope>
    <source>
        <strain evidence="4">Wild caught</strain>
    </source>
</reference>
<dbReference type="PROSITE" id="PS50041">
    <property type="entry name" value="C_TYPE_LECTIN_2"/>
    <property type="match status" value="1"/>
</dbReference>
<dbReference type="InParanoid" id="H3AX62"/>
<dbReference type="FunCoup" id="H3AX62">
    <property type="interactions" value="419"/>
</dbReference>
<dbReference type="OMA" id="SCYWISS"/>
<protein>
    <recommendedName>
        <fullName evidence="2">C-type lectin domain-containing protein</fullName>
    </recommendedName>
</protein>
<dbReference type="InterPro" id="IPR050111">
    <property type="entry name" value="C-type_lectin/snaclec_domain"/>
</dbReference>
<name>H3AX62_LATCH</name>
<proteinExistence type="predicted"/>
<dbReference type="InterPro" id="IPR016186">
    <property type="entry name" value="C-type_lectin-like/link_sf"/>
</dbReference>
<dbReference type="Gene3D" id="3.10.100.10">
    <property type="entry name" value="Mannose-Binding Protein A, subunit A"/>
    <property type="match status" value="1"/>
</dbReference>
<dbReference type="eggNOG" id="KOG4297">
    <property type="taxonomic scope" value="Eukaryota"/>
</dbReference>
<keyword evidence="4" id="KW-1185">Reference proteome</keyword>
<dbReference type="SMART" id="SM00034">
    <property type="entry name" value="CLECT"/>
    <property type="match status" value="1"/>
</dbReference>
<dbReference type="InterPro" id="IPR001304">
    <property type="entry name" value="C-type_lectin-like"/>
</dbReference>
<dbReference type="HOGENOM" id="CLU_049894_10_2_1"/>
<dbReference type="SUPFAM" id="SSF56436">
    <property type="entry name" value="C-type lectin-like"/>
    <property type="match status" value="1"/>
</dbReference>
<evidence type="ECO:0000259" key="2">
    <source>
        <dbReference type="PROSITE" id="PS50041"/>
    </source>
</evidence>
<dbReference type="GO" id="GO:0030246">
    <property type="term" value="F:carbohydrate binding"/>
    <property type="evidence" value="ECO:0007669"/>
    <property type="project" value="UniProtKB-KW"/>
</dbReference>
<reference evidence="3" key="3">
    <citation type="submission" date="2025-09" db="UniProtKB">
        <authorList>
            <consortium name="Ensembl"/>
        </authorList>
    </citation>
    <scope>IDENTIFICATION</scope>
</reference>
<dbReference type="InterPro" id="IPR016187">
    <property type="entry name" value="CTDL_fold"/>
</dbReference>
<dbReference type="Pfam" id="PF00059">
    <property type="entry name" value="Lectin_C"/>
    <property type="match status" value="1"/>
</dbReference>
<accession>H3AX62</accession>
<dbReference type="CDD" id="cd03590">
    <property type="entry name" value="CLECT_DC-SIGN_like"/>
    <property type="match status" value="1"/>
</dbReference>
<organism evidence="3 4">
    <name type="scientific">Latimeria chalumnae</name>
    <name type="common">Coelacanth</name>
    <dbReference type="NCBI Taxonomy" id="7897"/>
    <lineage>
        <taxon>Eukaryota</taxon>
        <taxon>Metazoa</taxon>
        <taxon>Chordata</taxon>
        <taxon>Craniata</taxon>
        <taxon>Vertebrata</taxon>
        <taxon>Euteleostomi</taxon>
        <taxon>Coelacanthiformes</taxon>
        <taxon>Coelacanthidae</taxon>
        <taxon>Latimeria</taxon>
    </lineage>
</organism>
<dbReference type="InterPro" id="IPR033989">
    <property type="entry name" value="CD209-like_CTLD"/>
</dbReference>
<reference evidence="3" key="2">
    <citation type="submission" date="2025-08" db="UniProtKB">
        <authorList>
            <consortium name="Ensembl"/>
        </authorList>
    </citation>
    <scope>IDENTIFICATION</scope>
</reference>
<dbReference type="EMBL" id="AFYH01050643">
    <property type="status" value="NOT_ANNOTATED_CDS"/>
    <property type="molecule type" value="Genomic_DNA"/>
</dbReference>
<evidence type="ECO:0000256" key="1">
    <source>
        <dbReference type="ARBA" id="ARBA00022734"/>
    </source>
</evidence>
<dbReference type="GeneTree" id="ENSGT01030000234575"/>
<evidence type="ECO:0000313" key="4">
    <source>
        <dbReference type="Proteomes" id="UP000008672"/>
    </source>
</evidence>
<evidence type="ECO:0000313" key="3">
    <source>
        <dbReference type="Ensembl" id="ENSLACP00000014233.1"/>
    </source>
</evidence>
<dbReference type="AlphaFoldDB" id="H3AX62"/>
<dbReference type="Ensembl" id="ENSLACT00000014333.1">
    <property type="protein sequence ID" value="ENSLACP00000014233.1"/>
    <property type="gene ID" value="ENSLACG00000012534.1"/>
</dbReference>
<dbReference type="Proteomes" id="UP000008672">
    <property type="component" value="Unassembled WGS sequence"/>
</dbReference>
<sequence length="118" mass="13933">TGKRWECCPEDWHLFKGSCYFFSSDNKDWQSSRDNCTSMGSDLVVITNKEEQDFVENRTNDLYWIGLTDQRKDDEWIWVDGTSYNTSAHFWGPGEPNNYNGNEGCVQIYLPNRKKWND</sequence>
<keyword evidence="1" id="KW-0430">Lectin</keyword>